<reference evidence="8 9" key="1">
    <citation type="submission" date="2019-09" db="EMBL/GenBank/DDBJ databases">
        <title>Bird 10,000 Genomes (B10K) Project - Family phase.</title>
        <authorList>
            <person name="Zhang G."/>
        </authorList>
    </citation>
    <scope>NUCLEOTIDE SEQUENCE [LARGE SCALE GENOMIC DNA]</scope>
    <source>
        <strain evidence="8">B10K-DU-012-37</strain>
    </source>
</reference>
<name>A0A7K6B5S5_UPUEP</name>
<protein>
    <submittedName>
        <fullName evidence="8">POK6 protein</fullName>
    </submittedName>
</protein>
<evidence type="ECO:0000256" key="1">
    <source>
        <dbReference type="ARBA" id="ARBA00022679"/>
    </source>
</evidence>
<dbReference type="PANTHER" id="PTHR41694:SF3">
    <property type="entry name" value="RNA-DIRECTED DNA POLYMERASE-RELATED"/>
    <property type="match status" value="1"/>
</dbReference>
<keyword evidence="9" id="KW-1185">Reference proteome</keyword>
<keyword evidence="1" id="KW-0808">Transferase</keyword>
<gene>
    <name evidence="8" type="primary">Ervk6_3</name>
    <name evidence="8" type="ORF">UPUEPO_R14924</name>
</gene>
<dbReference type="GO" id="GO:0016787">
    <property type="term" value="F:hydrolase activity"/>
    <property type="evidence" value="ECO:0007669"/>
    <property type="project" value="UniProtKB-KW"/>
</dbReference>
<dbReference type="AlphaFoldDB" id="A0A7K6B5S5"/>
<keyword evidence="5" id="KW-0378">Hydrolase</keyword>
<keyword evidence="3" id="KW-0540">Nuclease</keyword>
<feature type="domain" description="Integrase catalytic" evidence="7">
    <location>
        <begin position="1"/>
        <end position="64"/>
    </location>
</feature>
<evidence type="ECO:0000256" key="3">
    <source>
        <dbReference type="ARBA" id="ARBA00022722"/>
    </source>
</evidence>
<proteinExistence type="predicted"/>
<dbReference type="Pfam" id="PF00665">
    <property type="entry name" value="rve"/>
    <property type="match status" value="1"/>
</dbReference>
<evidence type="ECO:0000256" key="4">
    <source>
        <dbReference type="ARBA" id="ARBA00022759"/>
    </source>
</evidence>
<comment type="caution">
    <text evidence="8">The sequence shown here is derived from an EMBL/GenBank/DDBJ whole genome shotgun (WGS) entry which is preliminary data.</text>
</comment>
<evidence type="ECO:0000256" key="5">
    <source>
        <dbReference type="ARBA" id="ARBA00022801"/>
    </source>
</evidence>
<dbReference type="GO" id="GO:0015074">
    <property type="term" value="P:DNA integration"/>
    <property type="evidence" value="ECO:0007669"/>
    <property type="project" value="InterPro"/>
</dbReference>
<dbReference type="InterPro" id="IPR012337">
    <property type="entry name" value="RNaseH-like_sf"/>
</dbReference>
<evidence type="ECO:0000259" key="7">
    <source>
        <dbReference type="PROSITE" id="PS50994"/>
    </source>
</evidence>
<evidence type="ECO:0000313" key="9">
    <source>
        <dbReference type="Proteomes" id="UP000544127"/>
    </source>
</evidence>
<keyword evidence="2" id="KW-0548">Nucleotidyltransferase</keyword>
<dbReference type="Proteomes" id="UP000544127">
    <property type="component" value="Unassembled WGS sequence"/>
</dbReference>
<dbReference type="GO" id="GO:0003964">
    <property type="term" value="F:RNA-directed DNA polymerase activity"/>
    <property type="evidence" value="ECO:0007669"/>
    <property type="project" value="UniProtKB-KW"/>
</dbReference>
<dbReference type="Gene3D" id="3.30.420.10">
    <property type="entry name" value="Ribonuclease H-like superfamily/Ribonuclease H"/>
    <property type="match status" value="1"/>
</dbReference>
<dbReference type="OrthoDB" id="9359997at2759"/>
<dbReference type="InterPro" id="IPR001584">
    <property type="entry name" value="Integrase_cat-core"/>
</dbReference>
<dbReference type="PROSITE" id="PS50994">
    <property type="entry name" value="INTEGRASE"/>
    <property type="match status" value="1"/>
</dbReference>
<evidence type="ECO:0000256" key="2">
    <source>
        <dbReference type="ARBA" id="ARBA00022695"/>
    </source>
</evidence>
<sequence>AAVISHLLAGIAILGHPTRLKMDNGPVYTSQAFTEFCMQWDIILTHCIPYNSIERALVEGAHRI</sequence>
<accession>A0A7K6B5S5</accession>
<keyword evidence="4" id="KW-0255">Endonuclease</keyword>
<evidence type="ECO:0000256" key="6">
    <source>
        <dbReference type="ARBA" id="ARBA00022918"/>
    </source>
</evidence>
<evidence type="ECO:0000313" key="8">
    <source>
        <dbReference type="EMBL" id="NWU97655.1"/>
    </source>
</evidence>
<dbReference type="GO" id="GO:0004519">
    <property type="term" value="F:endonuclease activity"/>
    <property type="evidence" value="ECO:0007669"/>
    <property type="project" value="UniProtKB-KW"/>
</dbReference>
<dbReference type="EMBL" id="VZRI01009637">
    <property type="protein sequence ID" value="NWU97655.1"/>
    <property type="molecule type" value="Genomic_DNA"/>
</dbReference>
<organism evidence="8 9">
    <name type="scientific">Upupa epops</name>
    <name type="common">Eurasian hoopoe</name>
    <dbReference type="NCBI Taxonomy" id="57439"/>
    <lineage>
        <taxon>Eukaryota</taxon>
        <taxon>Metazoa</taxon>
        <taxon>Chordata</taxon>
        <taxon>Craniata</taxon>
        <taxon>Vertebrata</taxon>
        <taxon>Euteleostomi</taxon>
        <taxon>Archelosauria</taxon>
        <taxon>Archosauria</taxon>
        <taxon>Dinosauria</taxon>
        <taxon>Saurischia</taxon>
        <taxon>Theropoda</taxon>
        <taxon>Coelurosauria</taxon>
        <taxon>Aves</taxon>
        <taxon>Neognathae</taxon>
        <taxon>Neoaves</taxon>
        <taxon>Telluraves</taxon>
        <taxon>Coraciimorphae</taxon>
        <taxon>Bucerotiformes</taxon>
        <taxon>Upupidae</taxon>
        <taxon>Upupa</taxon>
    </lineage>
</organism>
<feature type="non-terminal residue" evidence="8">
    <location>
        <position position="1"/>
    </location>
</feature>
<dbReference type="SUPFAM" id="SSF53098">
    <property type="entry name" value="Ribonuclease H-like"/>
    <property type="match status" value="1"/>
</dbReference>
<dbReference type="GO" id="GO:0035613">
    <property type="term" value="F:RNA stem-loop binding"/>
    <property type="evidence" value="ECO:0007669"/>
    <property type="project" value="TreeGrafter"/>
</dbReference>
<dbReference type="PANTHER" id="PTHR41694">
    <property type="entry name" value="ENDOGENOUS RETROVIRUS GROUP K MEMBER POL PROTEIN"/>
    <property type="match status" value="1"/>
</dbReference>
<keyword evidence="6" id="KW-0695">RNA-directed DNA polymerase</keyword>
<feature type="non-terminal residue" evidence="8">
    <location>
        <position position="64"/>
    </location>
</feature>
<dbReference type="InterPro" id="IPR036397">
    <property type="entry name" value="RNaseH_sf"/>
</dbReference>